<proteinExistence type="predicted"/>
<evidence type="ECO:0000313" key="3">
    <source>
        <dbReference type="EnsemblMetazoa" id="ASIC008514-PA"/>
    </source>
</evidence>
<evidence type="ECO:0000313" key="4">
    <source>
        <dbReference type="Proteomes" id="UP000030765"/>
    </source>
</evidence>
<reference evidence="2 4" key="1">
    <citation type="journal article" date="2014" name="BMC Genomics">
        <title>Genome sequence of Anopheles sinensis provides insight into genetics basis of mosquito competence for malaria parasites.</title>
        <authorList>
            <person name="Zhou D."/>
            <person name="Zhang D."/>
            <person name="Ding G."/>
            <person name="Shi L."/>
            <person name="Hou Q."/>
            <person name="Ye Y."/>
            <person name="Xu Y."/>
            <person name="Zhou H."/>
            <person name="Xiong C."/>
            <person name="Li S."/>
            <person name="Yu J."/>
            <person name="Hong S."/>
            <person name="Yu X."/>
            <person name="Zou P."/>
            <person name="Chen C."/>
            <person name="Chang X."/>
            <person name="Wang W."/>
            <person name="Lv Y."/>
            <person name="Sun Y."/>
            <person name="Ma L."/>
            <person name="Shen B."/>
            <person name="Zhu C."/>
        </authorList>
    </citation>
    <scope>NUCLEOTIDE SEQUENCE [LARGE SCALE GENOMIC DNA]</scope>
</reference>
<feature type="region of interest" description="Disordered" evidence="1">
    <location>
        <begin position="68"/>
        <end position="94"/>
    </location>
</feature>
<dbReference type="VEuPathDB" id="VectorBase:ASIC008514"/>
<reference evidence="3" key="2">
    <citation type="submission" date="2020-05" db="UniProtKB">
        <authorList>
            <consortium name="EnsemblMetazoa"/>
        </authorList>
    </citation>
    <scope>IDENTIFICATION</scope>
</reference>
<dbReference type="EMBL" id="ATLV01016096">
    <property type="status" value="NOT_ANNOTATED_CDS"/>
    <property type="molecule type" value="Genomic_DNA"/>
</dbReference>
<dbReference type="EMBL" id="KE525057">
    <property type="protein sequence ID" value="KFB40975.1"/>
    <property type="molecule type" value="Genomic_DNA"/>
</dbReference>
<gene>
    <name evidence="2" type="ORF">ZHAS_00008514</name>
</gene>
<feature type="compositionally biased region" description="Basic and acidic residues" evidence="1">
    <location>
        <begin position="24"/>
        <end position="42"/>
    </location>
</feature>
<sequence>MALNTSARSATSDQTEASVSGKRRSAERDGAHHEPWVRDGNEGFRSCVPPSANKGKLKGRFVREKWTAEGGKETDWGDFPGEAHATGWGKFEAR</sequence>
<dbReference type="Proteomes" id="UP000030765">
    <property type="component" value="Unassembled WGS sequence"/>
</dbReference>
<accession>A0A084VSN1</accession>
<evidence type="ECO:0000256" key="1">
    <source>
        <dbReference type="SAM" id="MobiDB-lite"/>
    </source>
</evidence>
<dbReference type="EnsemblMetazoa" id="ASIC008514-RA">
    <property type="protein sequence ID" value="ASIC008514-PA"/>
    <property type="gene ID" value="ASIC008514"/>
</dbReference>
<name>A0A084VSN1_ANOSI</name>
<dbReference type="AlphaFoldDB" id="A0A084VSN1"/>
<evidence type="ECO:0000313" key="2">
    <source>
        <dbReference type="EMBL" id="KFB40975.1"/>
    </source>
</evidence>
<protein>
    <submittedName>
        <fullName evidence="2 3">Uncharacterized protein</fullName>
    </submittedName>
</protein>
<feature type="region of interest" description="Disordered" evidence="1">
    <location>
        <begin position="1"/>
        <end position="55"/>
    </location>
</feature>
<organism evidence="2">
    <name type="scientific">Anopheles sinensis</name>
    <name type="common">Mosquito</name>
    <dbReference type="NCBI Taxonomy" id="74873"/>
    <lineage>
        <taxon>Eukaryota</taxon>
        <taxon>Metazoa</taxon>
        <taxon>Ecdysozoa</taxon>
        <taxon>Arthropoda</taxon>
        <taxon>Hexapoda</taxon>
        <taxon>Insecta</taxon>
        <taxon>Pterygota</taxon>
        <taxon>Neoptera</taxon>
        <taxon>Endopterygota</taxon>
        <taxon>Diptera</taxon>
        <taxon>Nematocera</taxon>
        <taxon>Culicoidea</taxon>
        <taxon>Culicidae</taxon>
        <taxon>Anophelinae</taxon>
        <taxon>Anopheles</taxon>
    </lineage>
</organism>
<feature type="compositionally biased region" description="Polar residues" evidence="1">
    <location>
        <begin position="1"/>
        <end position="18"/>
    </location>
</feature>
<keyword evidence="4" id="KW-1185">Reference proteome</keyword>